<dbReference type="InterPro" id="IPR003593">
    <property type="entry name" value="AAA+_ATPase"/>
</dbReference>
<keyword evidence="11" id="KW-1185">Reference proteome</keyword>
<dbReference type="AlphaFoldDB" id="A0A173WT60"/>
<evidence type="ECO:0000256" key="1">
    <source>
        <dbReference type="ARBA" id="ARBA00004202"/>
    </source>
</evidence>
<keyword evidence="4 8" id="KW-0547">Nucleotide-binding</keyword>
<name>A0A173WT60_9FIRM</name>
<evidence type="ECO:0000256" key="2">
    <source>
        <dbReference type="ARBA" id="ARBA00022448"/>
    </source>
</evidence>
<keyword evidence="5 8" id="KW-0067">ATP-binding</keyword>
<dbReference type="GO" id="GO:0005524">
    <property type="term" value="F:ATP binding"/>
    <property type="evidence" value="ECO:0007669"/>
    <property type="project" value="UniProtKB-UniRule"/>
</dbReference>
<gene>
    <name evidence="10" type="primary">ecfA2</name>
    <name evidence="10" type="ORF">ERS852385_00399</name>
</gene>
<keyword evidence="2 8" id="KW-0813">Transport</keyword>
<dbReference type="SMART" id="SM00382">
    <property type="entry name" value="AAA"/>
    <property type="match status" value="1"/>
</dbReference>
<dbReference type="NCBIfam" id="TIGR04521">
    <property type="entry name" value="ECF_ATPase_2"/>
    <property type="match status" value="1"/>
</dbReference>
<proteinExistence type="inferred from homology"/>
<dbReference type="InterPro" id="IPR017871">
    <property type="entry name" value="ABC_transporter-like_CS"/>
</dbReference>
<dbReference type="PANTHER" id="PTHR43553">
    <property type="entry name" value="HEAVY METAL TRANSPORTER"/>
    <property type="match status" value="1"/>
</dbReference>
<dbReference type="Gene3D" id="3.40.50.300">
    <property type="entry name" value="P-loop containing nucleotide triphosphate hydrolases"/>
    <property type="match status" value="1"/>
</dbReference>
<dbReference type="InterPro" id="IPR030946">
    <property type="entry name" value="EcfA2"/>
</dbReference>
<protein>
    <recommendedName>
        <fullName evidence="8">Energy-coupling factor transporter ATP-binding protein EcfA2</fullName>
        <ecNumber evidence="8">7.-.-.-</ecNumber>
    </recommendedName>
</protein>
<evidence type="ECO:0000259" key="9">
    <source>
        <dbReference type="PROSITE" id="PS50893"/>
    </source>
</evidence>
<comment type="function">
    <text evidence="8">ATP-binding (A) component of a common energy-coupling factor (ECF) ABC-transporter complex.</text>
</comment>
<comment type="subunit">
    <text evidence="8">Forms a stable energy-coupling factor (ECF) transporter complex composed of 2 membrane-embedded substrate-binding proteins (S component), 2 ATP-binding proteins (A component) and 2 transmembrane proteins (T component).</text>
</comment>
<evidence type="ECO:0000256" key="5">
    <source>
        <dbReference type="ARBA" id="ARBA00022840"/>
    </source>
</evidence>
<dbReference type="GO" id="GO:0016887">
    <property type="term" value="F:ATP hydrolysis activity"/>
    <property type="evidence" value="ECO:0007669"/>
    <property type="project" value="InterPro"/>
</dbReference>
<dbReference type="InterPro" id="IPR003439">
    <property type="entry name" value="ABC_transporter-like_ATP-bd"/>
</dbReference>
<dbReference type="FunFam" id="3.40.50.300:FF:000224">
    <property type="entry name" value="Energy-coupling factor transporter ATP-binding protein EcfA"/>
    <property type="match status" value="1"/>
</dbReference>
<dbReference type="eggNOG" id="COG1122">
    <property type="taxonomic scope" value="Bacteria"/>
</dbReference>
<keyword evidence="7 8" id="KW-0472">Membrane</keyword>
<keyword evidence="6" id="KW-1278">Translocase</keyword>
<dbReference type="EMBL" id="CYYU01000001">
    <property type="protein sequence ID" value="CUN42663.1"/>
    <property type="molecule type" value="Genomic_DNA"/>
</dbReference>
<keyword evidence="10" id="KW-0378">Hydrolase</keyword>
<dbReference type="PROSITE" id="PS00211">
    <property type="entry name" value="ABC_TRANSPORTER_1"/>
    <property type="match status" value="1"/>
</dbReference>
<evidence type="ECO:0000256" key="8">
    <source>
        <dbReference type="RuleBase" id="RU365104"/>
    </source>
</evidence>
<dbReference type="OrthoDB" id="197875at2"/>
<dbReference type="PROSITE" id="PS50893">
    <property type="entry name" value="ABC_TRANSPORTER_2"/>
    <property type="match status" value="1"/>
</dbReference>
<dbReference type="RefSeq" id="WP_055160140.1">
    <property type="nucleotide sequence ID" value="NZ_CABIWZ010000001.1"/>
</dbReference>
<feature type="domain" description="ABC transporter" evidence="9">
    <location>
        <begin position="3"/>
        <end position="249"/>
    </location>
</feature>
<reference evidence="10 11" key="1">
    <citation type="submission" date="2015-09" db="EMBL/GenBank/DDBJ databases">
        <authorList>
            <consortium name="Pathogen Informatics"/>
        </authorList>
    </citation>
    <scope>NUCLEOTIDE SEQUENCE [LARGE SCALE GENOMIC DNA]</scope>
    <source>
        <strain evidence="10 11">2789STDY5608828</strain>
    </source>
</reference>
<dbReference type="GO" id="GO:0042626">
    <property type="term" value="F:ATPase-coupled transmembrane transporter activity"/>
    <property type="evidence" value="ECO:0007669"/>
    <property type="project" value="TreeGrafter"/>
</dbReference>
<dbReference type="EC" id="7.-.-.-" evidence="8"/>
<evidence type="ECO:0000256" key="6">
    <source>
        <dbReference type="ARBA" id="ARBA00022967"/>
    </source>
</evidence>
<accession>A0A173WT60</accession>
<comment type="subcellular location">
    <subcellularLocation>
        <location evidence="1 8">Cell membrane</location>
        <topology evidence="1 8">Peripheral membrane protein</topology>
    </subcellularLocation>
</comment>
<dbReference type="SUPFAM" id="SSF52540">
    <property type="entry name" value="P-loop containing nucleoside triphosphate hydrolases"/>
    <property type="match status" value="1"/>
</dbReference>
<keyword evidence="3 8" id="KW-1003">Cell membrane</keyword>
<comment type="similarity">
    <text evidence="8">Belongs to the ABC transporter superfamily. Energy-coupling factor EcfA family.</text>
</comment>
<dbReference type="Pfam" id="PF00005">
    <property type="entry name" value="ABC_tran"/>
    <property type="match status" value="1"/>
</dbReference>
<evidence type="ECO:0000256" key="3">
    <source>
        <dbReference type="ARBA" id="ARBA00022475"/>
    </source>
</evidence>
<evidence type="ECO:0000256" key="7">
    <source>
        <dbReference type="ARBA" id="ARBA00023136"/>
    </source>
</evidence>
<dbReference type="GO" id="GO:0043190">
    <property type="term" value="C:ATP-binding cassette (ABC) transporter complex"/>
    <property type="evidence" value="ECO:0007669"/>
    <property type="project" value="TreeGrafter"/>
</dbReference>
<evidence type="ECO:0000313" key="11">
    <source>
        <dbReference type="Proteomes" id="UP000095546"/>
    </source>
</evidence>
<evidence type="ECO:0000313" key="10">
    <source>
        <dbReference type="EMBL" id="CUN42663.1"/>
    </source>
</evidence>
<dbReference type="InterPro" id="IPR027417">
    <property type="entry name" value="P-loop_NTPase"/>
</dbReference>
<dbReference type="PANTHER" id="PTHR43553:SF27">
    <property type="entry name" value="ENERGY-COUPLING FACTOR TRANSPORTER ATP-BINDING PROTEIN ECFA2"/>
    <property type="match status" value="1"/>
</dbReference>
<dbReference type="InterPro" id="IPR015856">
    <property type="entry name" value="ABC_transpr_CbiO/EcfA_su"/>
</dbReference>
<sequence>MSITLEHVAYVYMPGTPFEHQALCDVSAVIEEGSLTAIAGHTGSGKSTLLQQFNGLLQPTAGRVLVDDVDINPKAKKDRAAARAMRLKVGMVFQYAEQQLFEETIEKDIAFGPKSLGLSEEETAERVKEAMRLMHLDYETYRKRSPLALSGGQMRRVAIAGVLALRPKYLVLDEPVAGLDPRGREELVKTIRHLHDREHVTIILVSHNMDDIARLADHVLIMNQGRLVCDASPREAFAQEDLLEGAGLKLPHVMALMKELRAKGLPVRMDCLTIEEAKREILNVLKAVKGKGGKKHAQ</sequence>
<organism evidence="10 11">
    <name type="scientific">Mitsuokella jalaludinii</name>
    <dbReference type="NCBI Taxonomy" id="187979"/>
    <lineage>
        <taxon>Bacteria</taxon>
        <taxon>Bacillati</taxon>
        <taxon>Bacillota</taxon>
        <taxon>Negativicutes</taxon>
        <taxon>Selenomonadales</taxon>
        <taxon>Selenomonadaceae</taxon>
        <taxon>Mitsuokella</taxon>
    </lineage>
</organism>
<dbReference type="InterPro" id="IPR050095">
    <property type="entry name" value="ECF_ABC_transporter_ATP-bd"/>
</dbReference>
<dbReference type="STRING" id="187979.ERS852385_00399"/>
<dbReference type="Proteomes" id="UP000095546">
    <property type="component" value="Unassembled WGS sequence"/>
</dbReference>
<dbReference type="CDD" id="cd03225">
    <property type="entry name" value="ABC_cobalt_CbiO_domain1"/>
    <property type="match status" value="1"/>
</dbReference>
<evidence type="ECO:0000256" key="4">
    <source>
        <dbReference type="ARBA" id="ARBA00022741"/>
    </source>
</evidence>